<feature type="region of interest" description="Disordered" evidence="1">
    <location>
        <begin position="1"/>
        <end position="26"/>
    </location>
</feature>
<comment type="caution">
    <text evidence="2">The sequence shown here is derived from an EMBL/GenBank/DDBJ whole genome shotgun (WGS) entry which is preliminary data.</text>
</comment>
<reference evidence="2 3" key="1">
    <citation type="journal article" date="2019" name="Genome Biol. Evol.">
        <title>Insights into the evolution of the New World diploid cottons (Gossypium, subgenus Houzingenia) based on genome sequencing.</title>
        <authorList>
            <person name="Grover C.E."/>
            <person name="Arick M.A. 2nd"/>
            <person name="Thrash A."/>
            <person name="Conover J.L."/>
            <person name="Sanders W.S."/>
            <person name="Peterson D.G."/>
            <person name="Frelichowski J.E."/>
            <person name="Scheffler J.A."/>
            <person name="Scheffler B.E."/>
            <person name="Wendel J.F."/>
        </authorList>
    </citation>
    <scope>NUCLEOTIDE SEQUENCE [LARGE SCALE GENOMIC DNA]</scope>
    <source>
        <strain evidence="2">6</strain>
        <tissue evidence="2">Leaf</tissue>
    </source>
</reference>
<name>A0A7J9IV86_9ROSI</name>
<organism evidence="2 3">
    <name type="scientific">Gossypium armourianum</name>
    <dbReference type="NCBI Taxonomy" id="34283"/>
    <lineage>
        <taxon>Eukaryota</taxon>
        <taxon>Viridiplantae</taxon>
        <taxon>Streptophyta</taxon>
        <taxon>Embryophyta</taxon>
        <taxon>Tracheophyta</taxon>
        <taxon>Spermatophyta</taxon>
        <taxon>Magnoliopsida</taxon>
        <taxon>eudicotyledons</taxon>
        <taxon>Gunneridae</taxon>
        <taxon>Pentapetalae</taxon>
        <taxon>rosids</taxon>
        <taxon>malvids</taxon>
        <taxon>Malvales</taxon>
        <taxon>Malvaceae</taxon>
        <taxon>Malvoideae</taxon>
        <taxon>Gossypium</taxon>
    </lineage>
</organism>
<sequence length="106" mass="12360">MTKGVDDQIEPINTRERVRKATRSRDMMSTLESRVVNLEEFVGYVRETLEVVEGRTDELDSMREQLREFVMESLGSNVEAILKQRKKDVPKLKEFKGTRSARDNIL</sequence>
<proteinExistence type="predicted"/>
<evidence type="ECO:0000313" key="2">
    <source>
        <dbReference type="EMBL" id="MBA0826041.1"/>
    </source>
</evidence>
<gene>
    <name evidence="2" type="ORF">Goarm_010934</name>
</gene>
<keyword evidence="3" id="KW-1185">Reference proteome</keyword>
<evidence type="ECO:0000256" key="1">
    <source>
        <dbReference type="SAM" id="MobiDB-lite"/>
    </source>
</evidence>
<evidence type="ECO:0000313" key="3">
    <source>
        <dbReference type="Proteomes" id="UP000593575"/>
    </source>
</evidence>
<dbReference type="AlphaFoldDB" id="A0A7J9IV86"/>
<protein>
    <submittedName>
        <fullName evidence="2">Uncharacterized protein</fullName>
    </submittedName>
</protein>
<accession>A0A7J9IV86</accession>
<dbReference type="Proteomes" id="UP000593575">
    <property type="component" value="Unassembled WGS sequence"/>
</dbReference>
<dbReference type="EMBL" id="JABFAE010000004">
    <property type="protein sequence ID" value="MBA0826041.1"/>
    <property type="molecule type" value="Genomic_DNA"/>
</dbReference>